<evidence type="ECO:0000313" key="4">
    <source>
        <dbReference type="EMBL" id="RSL71167.1"/>
    </source>
</evidence>
<dbReference type="AlphaFoldDB" id="A0A428R0S0"/>
<dbReference type="STRING" id="1325734.A0A428R0S0"/>
<dbReference type="PROSITE" id="PS50157">
    <property type="entry name" value="ZINC_FINGER_C2H2_2"/>
    <property type="match status" value="1"/>
</dbReference>
<dbReference type="GO" id="GO:0008270">
    <property type="term" value="F:zinc ion binding"/>
    <property type="evidence" value="ECO:0007669"/>
    <property type="project" value="UniProtKB-KW"/>
</dbReference>
<keyword evidence="1" id="KW-0862">Zinc</keyword>
<dbReference type="PROSITE" id="PS00028">
    <property type="entry name" value="ZINC_FINGER_C2H2_1"/>
    <property type="match status" value="2"/>
</dbReference>
<feature type="domain" description="C2H2-type" evidence="3">
    <location>
        <begin position="129"/>
        <end position="156"/>
    </location>
</feature>
<sequence>MEHKAWSRADNFRQHLLRIHGKKYDADDDLSMYDCHEPPLCDLDGLSIPSTRWQASNPIQQKFPRAGNESSGSEMRGSTEAMPLESPKQIVDRTPKHRTKGHLKDYCAGSKSDASTQNVLFSTSRKQMHGCTVCQKKFSRKCMLKKHLKRHAKPWSCTFFNCQINFGSKNDWKRHERRQHCQVEKDCNRDNKFWCGFCIEVIEISDINDLEKAWTKRCDHIDDHFCGRGQSVKHISEWEHRVPSGIKASSRHREIASDSLLESGNSRHKSRHGFKGNTKPEQNKNGHCKPEDIKSYGGVEYTRRENGHLSGMLVSQGNSITINGDDFVEYRVLAKIDFA</sequence>
<dbReference type="SUPFAM" id="SSF57667">
    <property type="entry name" value="beta-beta-alpha zinc fingers"/>
    <property type="match status" value="1"/>
</dbReference>
<gene>
    <name evidence="4" type="ORF">CEP54_001533</name>
</gene>
<comment type="caution">
    <text evidence="4">The sequence shown here is derived from an EMBL/GenBank/DDBJ whole genome shotgun (WGS) entry which is preliminary data.</text>
</comment>
<evidence type="ECO:0000259" key="3">
    <source>
        <dbReference type="PROSITE" id="PS50157"/>
    </source>
</evidence>
<dbReference type="Proteomes" id="UP000288168">
    <property type="component" value="Unassembled WGS sequence"/>
</dbReference>
<feature type="compositionally biased region" description="Basic and acidic residues" evidence="2">
    <location>
        <begin position="281"/>
        <end position="291"/>
    </location>
</feature>
<feature type="region of interest" description="Disordered" evidence="2">
    <location>
        <begin position="258"/>
        <end position="291"/>
    </location>
</feature>
<reference evidence="4 5" key="1">
    <citation type="submission" date="2017-06" db="EMBL/GenBank/DDBJ databases">
        <title>Comparative genomic analysis of Ambrosia Fusariam Clade fungi.</title>
        <authorList>
            <person name="Stajich J.E."/>
            <person name="Carrillo J."/>
            <person name="Kijimoto T."/>
            <person name="Eskalen A."/>
            <person name="O'Donnell K."/>
            <person name="Kasson M."/>
        </authorList>
    </citation>
    <scope>NUCLEOTIDE SEQUENCE [LARGE SCALE GENOMIC DNA]</scope>
    <source>
        <strain evidence="4 5">NRRL62584</strain>
    </source>
</reference>
<dbReference type="EMBL" id="NKCI01000007">
    <property type="protein sequence ID" value="RSL71167.1"/>
    <property type="molecule type" value="Genomic_DNA"/>
</dbReference>
<protein>
    <recommendedName>
        <fullName evidence="3">C2H2-type domain-containing protein</fullName>
    </recommendedName>
</protein>
<evidence type="ECO:0000256" key="2">
    <source>
        <dbReference type="SAM" id="MobiDB-lite"/>
    </source>
</evidence>
<keyword evidence="5" id="KW-1185">Reference proteome</keyword>
<keyword evidence="1" id="KW-0863">Zinc-finger</keyword>
<organism evidence="4 5">
    <name type="scientific">Fusarium duplospermum</name>
    <dbReference type="NCBI Taxonomy" id="1325734"/>
    <lineage>
        <taxon>Eukaryota</taxon>
        <taxon>Fungi</taxon>
        <taxon>Dikarya</taxon>
        <taxon>Ascomycota</taxon>
        <taxon>Pezizomycotina</taxon>
        <taxon>Sordariomycetes</taxon>
        <taxon>Hypocreomycetidae</taxon>
        <taxon>Hypocreales</taxon>
        <taxon>Nectriaceae</taxon>
        <taxon>Fusarium</taxon>
        <taxon>Fusarium solani species complex</taxon>
    </lineage>
</organism>
<keyword evidence="1" id="KW-0479">Metal-binding</keyword>
<dbReference type="OrthoDB" id="5235778at2759"/>
<dbReference type="InterPro" id="IPR036236">
    <property type="entry name" value="Znf_C2H2_sf"/>
</dbReference>
<proteinExistence type="predicted"/>
<evidence type="ECO:0000313" key="5">
    <source>
        <dbReference type="Proteomes" id="UP000288168"/>
    </source>
</evidence>
<accession>A0A428R0S0</accession>
<dbReference type="Gene3D" id="3.30.160.60">
    <property type="entry name" value="Classic Zinc Finger"/>
    <property type="match status" value="1"/>
</dbReference>
<name>A0A428R0S0_9HYPO</name>
<feature type="region of interest" description="Disordered" evidence="2">
    <location>
        <begin position="62"/>
        <end position="85"/>
    </location>
</feature>
<dbReference type="InterPro" id="IPR013087">
    <property type="entry name" value="Znf_C2H2_type"/>
</dbReference>
<dbReference type="SMART" id="SM00355">
    <property type="entry name" value="ZnF_C2H2"/>
    <property type="match status" value="2"/>
</dbReference>
<evidence type="ECO:0000256" key="1">
    <source>
        <dbReference type="PROSITE-ProRule" id="PRU00042"/>
    </source>
</evidence>